<proteinExistence type="predicted"/>
<dbReference type="AlphaFoldDB" id="A0A8J3NTL7"/>
<accession>A0A8J3NTL7</accession>
<name>A0A8J3NTL7_9ACTN</name>
<gene>
    <name evidence="1" type="ORF">Cch02nite_55690</name>
</gene>
<dbReference type="EMBL" id="BONG01000041">
    <property type="protein sequence ID" value="GIF92125.1"/>
    <property type="molecule type" value="Genomic_DNA"/>
</dbReference>
<dbReference type="InterPro" id="IPR009000">
    <property type="entry name" value="Transl_B-barrel_sf"/>
</dbReference>
<reference evidence="1 2" key="1">
    <citation type="submission" date="2021-01" db="EMBL/GenBank/DDBJ databases">
        <title>Whole genome shotgun sequence of Catellatospora chokoriensis NBRC 107358.</title>
        <authorList>
            <person name="Komaki H."/>
            <person name="Tamura T."/>
        </authorList>
    </citation>
    <scope>NUCLEOTIDE SEQUENCE [LARGE SCALE GENOMIC DNA]</scope>
    <source>
        <strain evidence="1 2">NBRC 107358</strain>
    </source>
</reference>
<evidence type="ECO:0000313" key="2">
    <source>
        <dbReference type="Proteomes" id="UP000619293"/>
    </source>
</evidence>
<dbReference type="RefSeq" id="WP_191841887.1">
    <property type="nucleotide sequence ID" value="NZ_BAAALB010000016.1"/>
</dbReference>
<sequence length="102" mass="11027">MTTNHDSDQRDVRLQIHAVELATADQLIAIVRCVAGPARLGTRFQRIGHADQAIDLALTKIEVYHAPVDELALGWTAMVTLTGTGAKTVYPGLIIEGGHLRT</sequence>
<protein>
    <submittedName>
        <fullName evidence="1">Uncharacterized protein</fullName>
    </submittedName>
</protein>
<evidence type="ECO:0000313" key="1">
    <source>
        <dbReference type="EMBL" id="GIF92125.1"/>
    </source>
</evidence>
<keyword evidence="2" id="KW-1185">Reference proteome</keyword>
<dbReference type="SUPFAM" id="SSF50447">
    <property type="entry name" value="Translation proteins"/>
    <property type="match status" value="1"/>
</dbReference>
<dbReference type="Proteomes" id="UP000619293">
    <property type="component" value="Unassembled WGS sequence"/>
</dbReference>
<organism evidence="1 2">
    <name type="scientific">Catellatospora chokoriensis</name>
    <dbReference type="NCBI Taxonomy" id="310353"/>
    <lineage>
        <taxon>Bacteria</taxon>
        <taxon>Bacillati</taxon>
        <taxon>Actinomycetota</taxon>
        <taxon>Actinomycetes</taxon>
        <taxon>Micromonosporales</taxon>
        <taxon>Micromonosporaceae</taxon>
        <taxon>Catellatospora</taxon>
    </lineage>
</organism>
<comment type="caution">
    <text evidence="1">The sequence shown here is derived from an EMBL/GenBank/DDBJ whole genome shotgun (WGS) entry which is preliminary data.</text>
</comment>